<evidence type="ECO:0000256" key="1">
    <source>
        <dbReference type="ARBA" id="ARBA00000900"/>
    </source>
</evidence>
<reference evidence="15" key="1">
    <citation type="submission" date="2020-11" db="EMBL/GenBank/DDBJ databases">
        <authorList>
            <person name="Tran Van P."/>
        </authorList>
    </citation>
    <scope>NUCLEOTIDE SEQUENCE</scope>
</reference>
<dbReference type="AlphaFoldDB" id="A0A7R9A5X7"/>
<proteinExistence type="predicted"/>
<evidence type="ECO:0000256" key="7">
    <source>
        <dbReference type="ARBA" id="ARBA00022771"/>
    </source>
</evidence>
<keyword evidence="4" id="KW-0808">Transferase</keyword>
<accession>A0A7R9A5X7</accession>
<evidence type="ECO:0000256" key="10">
    <source>
        <dbReference type="ARBA" id="ARBA00022989"/>
    </source>
</evidence>
<evidence type="ECO:0000256" key="3">
    <source>
        <dbReference type="ARBA" id="ARBA00012483"/>
    </source>
</evidence>
<dbReference type="PANTHER" id="PTHR45977:SF4">
    <property type="entry name" value="RING-TYPE DOMAIN-CONTAINING PROTEIN"/>
    <property type="match status" value="1"/>
</dbReference>
<evidence type="ECO:0000256" key="4">
    <source>
        <dbReference type="ARBA" id="ARBA00022679"/>
    </source>
</evidence>
<dbReference type="PANTHER" id="PTHR45977">
    <property type="entry name" value="TARGET OF ERK KINASE MPK-1"/>
    <property type="match status" value="1"/>
</dbReference>
<dbReference type="Gene3D" id="3.30.40.10">
    <property type="entry name" value="Zinc/RING finger domain, C3HC4 (zinc finger)"/>
    <property type="match status" value="1"/>
</dbReference>
<comment type="catalytic activity">
    <reaction evidence="1">
        <text>S-ubiquitinyl-[E2 ubiquitin-conjugating enzyme]-L-cysteine + [acceptor protein]-L-lysine = [E2 ubiquitin-conjugating enzyme]-L-cysteine + N(6)-ubiquitinyl-[acceptor protein]-L-lysine.</text>
        <dbReference type="EC" id="2.3.2.27"/>
    </reaction>
</comment>
<evidence type="ECO:0000256" key="11">
    <source>
        <dbReference type="ARBA" id="ARBA00023136"/>
    </source>
</evidence>
<dbReference type="GO" id="GO:0016567">
    <property type="term" value="P:protein ubiquitination"/>
    <property type="evidence" value="ECO:0007669"/>
    <property type="project" value="TreeGrafter"/>
</dbReference>
<dbReference type="EC" id="2.3.2.27" evidence="3"/>
<feature type="domain" description="RING-type" evidence="14">
    <location>
        <begin position="50"/>
        <end position="93"/>
    </location>
</feature>
<gene>
    <name evidence="15" type="ORF">DSTB1V02_LOCUS3891</name>
</gene>
<dbReference type="PROSITE" id="PS50089">
    <property type="entry name" value="ZF_RING_2"/>
    <property type="match status" value="1"/>
</dbReference>
<dbReference type="InterPro" id="IPR013083">
    <property type="entry name" value="Znf_RING/FYVE/PHD"/>
</dbReference>
<dbReference type="GO" id="GO:0016020">
    <property type="term" value="C:membrane"/>
    <property type="evidence" value="ECO:0007669"/>
    <property type="project" value="UniProtKB-SubCell"/>
</dbReference>
<dbReference type="EMBL" id="CAJPEV010000538">
    <property type="protein sequence ID" value="CAG0886262.1"/>
    <property type="molecule type" value="Genomic_DNA"/>
</dbReference>
<name>A0A7R9A5X7_9CRUS</name>
<keyword evidence="5" id="KW-0812">Transmembrane</keyword>
<dbReference type="InterPro" id="IPR001841">
    <property type="entry name" value="Znf_RING"/>
</dbReference>
<keyword evidence="9" id="KW-0862">Zinc</keyword>
<sequence>MSGYFEEHNCTPLPGGSAPNHALHFARLLLHTGSWEDLELEWSQLFGEPCPICLKPYSDDEDEVGATLPCKHTFHKSCVTLWLNKTNSCPLCRHELPTDDADYEEYKRQKARSKQRAEDVEALHNSMFS</sequence>
<keyword evidence="10" id="KW-1133">Transmembrane helix</keyword>
<evidence type="ECO:0000256" key="8">
    <source>
        <dbReference type="ARBA" id="ARBA00022786"/>
    </source>
</evidence>
<evidence type="ECO:0000313" key="16">
    <source>
        <dbReference type="Proteomes" id="UP000677054"/>
    </source>
</evidence>
<keyword evidence="8" id="KW-0833">Ubl conjugation pathway</keyword>
<keyword evidence="6" id="KW-0479">Metal-binding</keyword>
<dbReference type="Pfam" id="PF13639">
    <property type="entry name" value="zf-RING_2"/>
    <property type="match status" value="1"/>
</dbReference>
<keyword evidence="7 12" id="KW-0863">Zinc-finger</keyword>
<dbReference type="GO" id="GO:0061630">
    <property type="term" value="F:ubiquitin protein ligase activity"/>
    <property type="evidence" value="ECO:0007669"/>
    <property type="project" value="UniProtKB-EC"/>
</dbReference>
<dbReference type="GO" id="GO:0008270">
    <property type="term" value="F:zinc ion binding"/>
    <property type="evidence" value="ECO:0007669"/>
    <property type="project" value="UniProtKB-KW"/>
</dbReference>
<evidence type="ECO:0000259" key="14">
    <source>
        <dbReference type="PROSITE" id="PS50089"/>
    </source>
</evidence>
<evidence type="ECO:0000256" key="5">
    <source>
        <dbReference type="ARBA" id="ARBA00022692"/>
    </source>
</evidence>
<evidence type="ECO:0000256" key="13">
    <source>
        <dbReference type="SAM" id="MobiDB-lite"/>
    </source>
</evidence>
<evidence type="ECO:0000256" key="2">
    <source>
        <dbReference type="ARBA" id="ARBA00004141"/>
    </source>
</evidence>
<dbReference type="SUPFAM" id="SSF57850">
    <property type="entry name" value="RING/U-box"/>
    <property type="match status" value="1"/>
</dbReference>
<dbReference type="SMART" id="SM00184">
    <property type="entry name" value="RING"/>
    <property type="match status" value="1"/>
</dbReference>
<dbReference type="OrthoDB" id="21204at2759"/>
<evidence type="ECO:0000256" key="6">
    <source>
        <dbReference type="ARBA" id="ARBA00022723"/>
    </source>
</evidence>
<protein>
    <recommendedName>
        <fullName evidence="3">RING-type E3 ubiquitin transferase</fullName>
        <ecNumber evidence="3">2.3.2.27</ecNumber>
    </recommendedName>
</protein>
<keyword evidence="11" id="KW-0472">Membrane</keyword>
<keyword evidence="16" id="KW-1185">Reference proteome</keyword>
<feature type="region of interest" description="Disordered" evidence="13">
    <location>
        <begin position="107"/>
        <end position="129"/>
    </location>
</feature>
<dbReference type="EMBL" id="LR900055">
    <property type="protein sequence ID" value="CAD7243986.1"/>
    <property type="molecule type" value="Genomic_DNA"/>
</dbReference>
<evidence type="ECO:0000313" key="15">
    <source>
        <dbReference type="EMBL" id="CAD7243986.1"/>
    </source>
</evidence>
<dbReference type="GO" id="GO:0006511">
    <property type="term" value="P:ubiquitin-dependent protein catabolic process"/>
    <property type="evidence" value="ECO:0007669"/>
    <property type="project" value="TreeGrafter"/>
</dbReference>
<comment type="subcellular location">
    <subcellularLocation>
        <location evidence="2">Membrane</location>
        <topology evidence="2">Multi-pass membrane protein</topology>
    </subcellularLocation>
</comment>
<evidence type="ECO:0000256" key="9">
    <source>
        <dbReference type="ARBA" id="ARBA00022833"/>
    </source>
</evidence>
<dbReference type="Proteomes" id="UP000677054">
    <property type="component" value="Unassembled WGS sequence"/>
</dbReference>
<organism evidence="15">
    <name type="scientific">Darwinula stevensoni</name>
    <dbReference type="NCBI Taxonomy" id="69355"/>
    <lineage>
        <taxon>Eukaryota</taxon>
        <taxon>Metazoa</taxon>
        <taxon>Ecdysozoa</taxon>
        <taxon>Arthropoda</taxon>
        <taxon>Crustacea</taxon>
        <taxon>Oligostraca</taxon>
        <taxon>Ostracoda</taxon>
        <taxon>Podocopa</taxon>
        <taxon>Podocopida</taxon>
        <taxon>Darwinulocopina</taxon>
        <taxon>Darwinuloidea</taxon>
        <taxon>Darwinulidae</taxon>
        <taxon>Darwinula</taxon>
    </lineage>
</organism>
<evidence type="ECO:0000256" key="12">
    <source>
        <dbReference type="PROSITE-ProRule" id="PRU00175"/>
    </source>
</evidence>